<reference evidence="3 5" key="1">
    <citation type="submission" date="2020-06" db="EMBL/GenBank/DDBJ databases">
        <title>Description of novel acetic acid bacteria.</title>
        <authorList>
            <person name="Sombolestani A."/>
        </authorList>
    </citation>
    <scope>NUCLEOTIDE SEQUENCE [LARGE SCALE GENOMIC DNA]</scope>
    <source>
        <strain evidence="3 5">LMG 26838</strain>
    </source>
</reference>
<dbReference type="EMBL" id="JABXXQ010000250">
    <property type="protein sequence ID" value="NVN30938.1"/>
    <property type="molecule type" value="Genomic_DNA"/>
</dbReference>
<evidence type="ECO:0000256" key="1">
    <source>
        <dbReference type="SAM" id="SignalP"/>
    </source>
</evidence>
<dbReference type="Pfam" id="PF10696">
    <property type="entry name" value="DUF2501"/>
    <property type="match status" value="1"/>
</dbReference>
<organism evidence="2 4">
    <name type="scientific">Endobacter medicaginis</name>
    <dbReference type="NCBI Taxonomy" id="1181271"/>
    <lineage>
        <taxon>Bacteria</taxon>
        <taxon>Pseudomonadati</taxon>
        <taxon>Pseudomonadota</taxon>
        <taxon>Alphaproteobacteria</taxon>
        <taxon>Acetobacterales</taxon>
        <taxon>Acetobacteraceae</taxon>
        <taxon>Endobacter</taxon>
    </lineage>
</organism>
<protein>
    <submittedName>
        <fullName evidence="3">DUF2501 domain-containing protein</fullName>
    </submittedName>
</protein>
<evidence type="ECO:0000313" key="3">
    <source>
        <dbReference type="EMBL" id="NVN30938.1"/>
    </source>
</evidence>
<comment type="caution">
    <text evidence="2">The sequence shown here is derived from an EMBL/GenBank/DDBJ whole genome shotgun (WGS) entry which is preliminary data.</text>
</comment>
<name>A0A839UT76_9PROT</name>
<dbReference type="Proteomes" id="UP000565205">
    <property type="component" value="Unassembled WGS sequence"/>
</dbReference>
<dbReference type="Proteomes" id="UP000557688">
    <property type="component" value="Unassembled WGS sequence"/>
</dbReference>
<dbReference type="EMBL" id="JACHXV010000003">
    <property type="protein sequence ID" value="MBB3172986.1"/>
    <property type="molecule type" value="Genomic_DNA"/>
</dbReference>
<feature type="signal peptide" evidence="1">
    <location>
        <begin position="1"/>
        <end position="25"/>
    </location>
</feature>
<evidence type="ECO:0000313" key="4">
    <source>
        <dbReference type="Proteomes" id="UP000557688"/>
    </source>
</evidence>
<evidence type="ECO:0000313" key="5">
    <source>
        <dbReference type="Proteomes" id="UP000565205"/>
    </source>
</evidence>
<keyword evidence="4" id="KW-1185">Reference proteome</keyword>
<dbReference type="InterPro" id="IPR019637">
    <property type="entry name" value="DUF2501"/>
</dbReference>
<sequence length="154" mass="14741">MSITRLSCLAAIGAVAIGTALPAHAQLGQFPGLSGSTSGSSTGGLAGAASNLLGGGGLPGLGSAIGSTGSSNAAGILSYCVQNQLLGGAQQAAATSTVSSLSQQQGVTGSNAYTQGQSGTLVTGQGQSFSLDSLKGQVKSKVCSLMLNHAKSLL</sequence>
<accession>A0A839UT76</accession>
<feature type="chain" id="PRO_5036418308" evidence="1">
    <location>
        <begin position="26"/>
        <end position="154"/>
    </location>
</feature>
<gene>
    <name evidence="2" type="ORF">FHR90_000804</name>
    <name evidence="3" type="ORF">HUK83_11415</name>
</gene>
<dbReference type="AlphaFoldDB" id="A0A839UT76"/>
<dbReference type="RefSeq" id="WP_176624878.1">
    <property type="nucleotide sequence ID" value="NZ_JABXXQ010000250.1"/>
</dbReference>
<keyword evidence="1" id="KW-0732">Signal</keyword>
<proteinExistence type="predicted"/>
<reference evidence="2 4" key="2">
    <citation type="submission" date="2020-08" db="EMBL/GenBank/DDBJ databases">
        <title>Genomic Encyclopedia of Type Strains, Phase III (KMG-III): the genomes of soil and plant-associated and newly described type strains.</title>
        <authorList>
            <person name="Whitman W."/>
        </authorList>
    </citation>
    <scope>NUCLEOTIDE SEQUENCE [LARGE SCALE GENOMIC DNA]</scope>
    <source>
        <strain evidence="2 4">CECT 8088</strain>
    </source>
</reference>
<evidence type="ECO:0000313" key="2">
    <source>
        <dbReference type="EMBL" id="MBB3172986.1"/>
    </source>
</evidence>